<gene>
    <name evidence="4" type="ORF">BJY16_008810</name>
</gene>
<evidence type="ECO:0000259" key="3">
    <source>
        <dbReference type="Pfam" id="PF03976"/>
    </source>
</evidence>
<protein>
    <submittedName>
        <fullName evidence="4">Polyphosphate kinase 2 (PPK2 family)</fullName>
    </submittedName>
</protein>
<reference evidence="4 5" key="1">
    <citation type="submission" date="2020-08" db="EMBL/GenBank/DDBJ databases">
        <title>Sequencing the genomes of 1000 actinobacteria strains.</title>
        <authorList>
            <person name="Klenk H.-P."/>
        </authorList>
    </citation>
    <scope>NUCLEOTIDE SEQUENCE [LARGE SCALE GENOMIC DNA]</scope>
    <source>
        <strain evidence="4 5">DSM 45809</strain>
    </source>
</reference>
<dbReference type="SUPFAM" id="SSF52540">
    <property type="entry name" value="P-loop containing nucleoside triphosphate hydrolases"/>
    <property type="match status" value="1"/>
</dbReference>
<sequence length="249" mass="28885">MGHLGSAKPPHEISKKKAEARLKEAQERLLRLRLMLGGQIGDKQIGPPLCVLFEGWDASGKGGAIKRLVAPLDPRHVRVAQFAAPTYDEKRHHFLQRFWNVLPGFGGMTVFDRSWYGRVLVERVEGFATDEQWKRAYDEINEFERTLTAEGMILIKFWMHVSDEEQLRRFEDRRDDPLRAWKLTDEDWRNREKRDAYAAAIEEMLDRTDQPKARWHVIPGDDKGYARLAVVEQVCHVVEKRLAKLGTLA</sequence>
<organism evidence="4 5">
    <name type="scientific">Actinoplanes octamycinicus</name>
    <dbReference type="NCBI Taxonomy" id="135948"/>
    <lineage>
        <taxon>Bacteria</taxon>
        <taxon>Bacillati</taxon>
        <taxon>Actinomycetota</taxon>
        <taxon>Actinomycetes</taxon>
        <taxon>Micromonosporales</taxon>
        <taxon>Micromonosporaceae</taxon>
        <taxon>Actinoplanes</taxon>
    </lineage>
</organism>
<evidence type="ECO:0000313" key="5">
    <source>
        <dbReference type="Proteomes" id="UP000546162"/>
    </source>
</evidence>
<keyword evidence="1" id="KW-0808">Transferase</keyword>
<evidence type="ECO:0000313" key="4">
    <source>
        <dbReference type="EMBL" id="MBB4745351.1"/>
    </source>
</evidence>
<comment type="caution">
    <text evidence="4">The sequence shown here is derived from an EMBL/GenBank/DDBJ whole genome shotgun (WGS) entry which is preliminary data.</text>
</comment>
<keyword evidence="2 4" id="KW-0418">Kinase</keyword>
<dbReference type="RefSeq" id="WP_185045614.1">
    <property type="nucleotide sequence ID" value="NZ_BAABFG010000005.1"/>
</dbReference>
<dbReference type="GO" id="GO:0008976">
    <property type="term" value="F:polyphosphate kinase activity"/>
    <property type="evidence" value="ECO:0007669"/>
    <property type="project" value="InterPro"/>
</dbReference>
<dbReference type="Proteomes" id="UP000546162">
    <property type="component" value="Unassembled WGS sequence"/>
</dbReference>
<proteinExistence type="predicted"/>
<dbReference type="InterPro" id="IPR016898">
    <property type="entry name" value="Polyphosphate_phosphotransfera"/>
</dbReference>
<dbReference type="Gene3D" id="3.40.50.300">
    <property type="entry name" value="P-loop containing nucleotide triphosphate hydrolases"/>
    <property type="match status" value="1"/>
</dbReference>
<dbReference type="Pfam" id="PF03976">
    <property type="entry name" value="PPK2"/>
    <property type="match status" value="1"/>
</dbReference>
<dbReference type="PANTHER" id="PTHR34383:SF3">
    <property type="entry name" value="POLYPHOSPHATE:AMP PHOSPHOTRANSFERASE"/>
    <property type="match status" value="1"/>
</dbReference>
<dbReference type="AlphaFoldDB" id="A0A7W7MCP0"/>
<dbReference type="PANTHER" id="PTHR34383">
    <property type="entry name" value="POLYPHOSPHATE:AMP PHOSPHOTRANSFERASE-RELATED"/>
    <property type="match status" value="1"/>
</dbReference>
<dbReference type="EMBL" id="JACHNB010000001">
    <property type="protein sequence ID" value="MBB4745351.1"/>
    <property type="molecule type" value="Genomic_DNA"/>
</dbReference>
<accession>A0A7W7MCP0</accession>
<dbReference type="InterPro" id="IPR022488">
    <property type="entry name" value="PPK2-related"/>
</dbReference>
<feature type="domain" description="Polyphosphate kinase-2-related" evidence="3">
    <location>
        <begin position="13"/>
        <end position="241"/>
    </location>
</feature>
<dbReference type="InterPro" id="IPR027417">
    <property type="entry name" value="P-loop_NTPase"/>
</dbReference>
<dbReference type="PIRSF" id="PIRSF028756">
    <property type="entry name" value="PPK2_prd"/>
    <property type="match status" value="1"/>
</dbReference>
<keyword evidence="5" id="KW-1185">Reference proteome</keyword>
<name>A0A7W7MCP0_9ACTN</name>
<evidence type="ECO:0000256" key="1">
    <source>
        <dbReference type="ARBA" id="ARBA00022679"/>
    </source>
</evidence>
<evidence type="ECO:0000256" key="2">
    <source>
        <dbReference type="ARBA" id="ARBA00022777"/>
    </source>
</evidence>